<feature type="domain" description="Peptidase S8/S53" evidence="7">
    <location>
        <begin position="557"/>
        <end position="776"/>
    </location>
</feature>
<feature type="active site" description="Charge relay system" evidence="5">
    <location>
        <position position="603"/>
    </location>
</feature>
<evidence type="ECO:0000313" key="9">
    <source>
        <dbReference type="EMBL" id="KAK4118024.1"/>
    </source>
</evidence>
<feature type="active site" description="Charge relay system" evidence="5">
    <location>
        <position position="563"/>
    </location>
</feature>
<name>A0AAN6TP52_9PEZI</name>
<evidence type="ECO:0000256" key="4">
    <source>
        <dbReference type="ARBA" id="ARBA00022825"/>
    </source>
</evidence>
<organism evidence="9 10">
    <name type="scientific">Parathielavia appendiculata</name>
    <dbReference type="NCBI Taxonomy" id="2587402"/>
    <lineage>
        <taxon>Eukaryota</taxon>
        <taxon>Fungi</taxon>
        <taxon>Dikarya</taxon>
        <taxon>Ascomycota</taxon>
        <taxon>Pezizomycotina</taxon>
        <taxon>Sordariomycetes</taxon>
        <taxon>Sordariomycetidae</taxon>
        <taxon>Sordariales</taxon>
        <taxon>Chaetomiaceae</taxon>
        <taxon>Parathielavia</taxon>
    </lineage>
</organism>
<dbReference type="InterPro" id="IPR056002">
    <property type="entry name" value="DUF7580"/>
</dbReference>
<dbReference type="Pfam" id="PF00082">
    <property type="entry name" value="Peptidase_S8"/>
    <property type="match status" value="1"/>
</dbReference>
<evidence type="ECO:0000259" key="7">
    <source>
        <dbReference type="Pfam" id="PF00082"/>
    </source>
</evidence>
<dbReference type="CDD" id="cd00306">
    <property type="entry name" value="Peptidases_S8_S53"/>
    <property type="match status" value="1"/>
</dbReference>
<gene>
    <name evidence="9" type="ORF">N657DRAFT_554812</name>
</gene>
<keyword evidence="3 5" id="KW-0378">Hydrolase</keyword>
<keyword evidence="2 5" id="KW-0645">Protease</keyword>
<dbReference type="SUPFAM" id="SSF52743">
    <property type="entry name" value="Subtilisin-like"/>
    <property type="match status" value="1"/>
</dbReference>
<feature type="non-terminal residue" evidence="9">
    <location>
        <position position="848"/>
    </location>
</feature>
<evidence type="ECO:0008006" key="11">
    <source>
        <dbReference type="Google" id="ProtNLM"/>
    </source>
</evidence>
<dbReference type="RefSeq" id="XP_062641797.1">
    <property type="nucleotide sequence ID" value="XM_062787930.1"/>
</dbReference>
<dbReference type="Gene3D" id="3.40.50.200">
    <property type="entry name" value="Peptidase S8/S53 domain"/>
    <property type="match status" value="1"/>
</dbReference>
<keyword evidence="10" id="KW-1185">Reference proteome</keyword>
<dbReference type="GO" id="GO:0004252">
    <property type="term" value="F:serine-type endopeptidase activity"/>
    <property type="evidence" value="ECO:0007669"/>
    <property type="project" value="UniProtKB-UniRule"/>
</dbReference>
<proteinExistence type="inferred from homology"/>
<feature type="region of interest" description="Disordered" evidence="6">
    <location>
        <begin position="444"/>
        <end position="463"/>
    </location>
</feature>
<dbReference type="EMBL" id="MU853292">
    <property type="protein sequence ID" value="KAK4118024.1"/>
    <property type="molecule type" value="Genomic_DNA"/>
</dbReference>
<dbReference type="PROSITE" id="PS51892">
    <property type="entry name" value="SUBTILASE"/>
    <property type="match status" value="1"/>
</dbReference>
<evidence type="ECO:0000313" key="10">
    <source>
        <dbReference type="Proteomes" id="UP001302602"/>
    </source>
</evidence>
<reference evidence="9" key="1">
    <citation type="journal article" date="2023" name="Mol. Phylogenet. Evol.">
        <title>Genome-scale phylogeny and comparative genomics of the fungal order Sordariales.</title>
        <authorList>
            <person name="Hensen N."/>
            <person name="Bonometti L."/>
            <person name="Westerberg I."/>
            <person name="Brannstrom I.O."/>
            <person name="Guillou S."/>
            <person name="Cros-Aarteil S."/>
            <person name="Calhoun S."/>
            <person name="Haridas S."/>
            <person name="Kuo A."/>
            <person name="Mondo S."/>
            <person name="Pangilinan J."/>
            <person name="Riley R."/>
            <person name="LaButti K."/>
            <person name="Andreopoulos B."/>
            <person name="Lipzen A."/>
            <person name="Chen C."/>
            <person name="Yan M."/>
            <person name="Daum C."/>
            <person name="Ng V."/>
            <person name="Clum A."/>
            <person name="Steindorff A."/>
            <person name="Ohm R.A."/>
            <person name="Martin F."/>
            <person name="Silar P."/>
            <person name="Natvig D.O."/>
            <person name="Lalanne C."/>
            <person name="Gautier V."/>
            <person name="Ament-Velasquez S.L."/>
            <person name="Kruys A."/>
            <person name="Hutchinson M.I."/>
            <person name="Powell A.J."/>
            <person name="Barry K."/>
            <person name="Miller A.N."/>
            <person name="Grigoriev I.V."/>
            <person name="Debuchy R."/>
            <person name="Gladieux P."/>
            <person name="Hiltunen Thoren M."/>
            <person name="Johannesson H."/>
        </authorList>
    </citation>
    <scope>NUCLEOTIDE SEQUENCE</scope>
    <source>
        <strain evidence="9">CBS 731.68</strain>
    </source>
</reference>
<evidence type="ECO:0000256" key="1">
    <source>
        <dbReference type="ARBA" id="ARBA00011073"/>
    </source>
</evidence>
<dbReference type="InterPro" id="IPR036852">
    <property type="entry name" value="Peptidase_S8/S53_dom_sf"/>
</dbReference>
<dbReference type="GeneID" id="87824700"/>
<feature type="compositionally biased region" description="Basic and acidic residues" evidence="6">
    <location>
        <begin position="450"/>
        <end position="463"/>
    </location>
</feature>
<comment type="caution">
    <text evidence="9">The sequence shown here is derived from an EMBL/GenBank/DDBJ whole genome shotgun (WGS) entry which is preliminary data.</text>
</comment>
<evidence type="ECO:0000256" key="3">
    <source>
        <dbReference type="ARBA" id="ARBA00022801"/>
    </source>
</evidence>
<dbReference type="Pfam" id="PF24476">
    <property type="entry name" value="DUF7580"/>
    <property type="match status" value="1"/>
</dbReference>
<accession>A0AAN6TP52</accession>
<dbReference type="InterPro" id="IPR050131">
    <property type="entry name" value="Peptidase_S8_subtilisin-like"/>
</dbReference>
<feature type="non-terminal residue" evidence="9">
    <location>
        <position position="1"/>
    </location>
</feature>
<comment type="similarity">
    <text evidence="1 5">Belongs to the peptidase S8 family.</text>
</comment>
<protein>
    <recommendedName>
        <fullName evidence="11">Peptidase S8/S53 domain-containing protein</fullName>
    </recommendedName>
</protein>
<evidence type="ECO:0000259" key="8">
    <source>
        <dbReference type="Pfam" id="PF24476"/>
    </source>
</evidence>
<dbReference type="AlphaFoldDB" id="A0AAN6TP52"/>
<evidence type="ECO:0000256" key="5">
    <source>
        <dbReference type="PROSITE-ProRule" id="PRU01240"/>
    </source>
</evidence>
<dbReference type="GO" id="GO:0006508">
    <property type="term" value="P:proteolysis"/>
    <property type="evidence" value="ECO:0007669"/>
    <property type="project" value="UniProtKB-KW"/>
</dbReference>
<dbReference type="PANTHER" id="PTHR43806">
    <property type="entry name" value="PEPTIDASE S8"/>
    <property type="match status" value="1"/>
</dbReference>
<feature type="domain" description="DUF7580" evidence="8">
    <location>
        <begin position="262"/>
        <end position="482"/>
    </location>
</feature>
<sequence length="848" mass="93991">EIAKAICAAAGEQRITPAEACYSVAHDVAVGLQLINEYLASLPPYWIEPDVEELCHSLLLDLLDITKPPKRRSNPALFPRLPLFSSPSGGSEAQNLEARVLNFFRAKSTKAQKLKSTCDELRVKLTKDDAENDPQQIPESALKQLSDADMSGCFNSGVFNALELASTCNPQSHENTVELPWHPARLCLDETKGGIRVLVSLTLETGDWQEFCVGTNQTETPDNDDASFLEQGSFCNFLNKEITACLFLSFIEGRGFRVLGEPEQLHQMLEAGRGESLATVLSKYDLKPKDKVLLASTVARAYWQYYDSEMMRTRWTSDAIWFMPEKRIKPRRDQLPLCAYLSFPFGAPDTSSRDIFLKDHLTHRCPRIFDVGVLLLEIGLGEKFQTGDKPDFVAQHNLNHKIATDSLEELEKAAWDGFLNKKVFDQAVKFCLYSKNFIKATKKPQTGRRGIGERPEPMTAEEQKRGVLERRKIFYRNVVQPLAWLAREGFKAQPGQINYISKKRPDTQPESTDPAQQPDEECLFHSAIVPKMWLEDIKKIGESVERKRRAKSITTPVRVAIVDTGLNMDLPIFTKKPGLKRAVIDHVDYVDPGTSTITDAFGHGTLMARIVMESAPGAEILVARVARDTKQLKTSQENICKAILWAGKPGRADIIFTSFGVSRKDQGGIGEAIEAVERERREDIIFLASAGNSDTDDESFPACHASVIAVYATDKHGAPLSSNAASPGQSSWVLGTYGEPPDSLRAEFASLYTGICEAGSSIATAAMAGISATMLAYATALPSLVEIPCNHVLKRLRTTKGMEALLCRLAPQSKAHPWLRAVKPPVFWKNKPGDSMRLCAFIDTQAEV</sequence>
<keyword evidence="4 5" id="KW-0720">Serine protease</keyword>
<evidence type="ECO:0000256" key="6">
    <source>
        <dbReference type="SAM" id="MobiDB-lite"/>
    </source>
</evidence>
<dbReference type="InterPro" id="IPR000209">
    <property type="entry name" value="Peptidase_S8/S53_dom"/>
</dbReference>
<reference evidence="9" key="2">
    <citation type="submission" date="2023-05" db="EMBL/GenBank/DDBJ databases">
        <authorList>
            <consortium name="Lawrence Berkeley National Laboratory"/>
            <person name="Steindorff A."/>
            <person name="Hensen N."/>
            <person name="Bonometti L."/>
            <person name="Westerberg I."/>
            <person name="Brannstrom I.O."/>
            <person name="Guillou S."/>
            <person name="Cros-Aarteil S."/>
            <person name="Calhoun S."/>
            <person name="Haridas S."/>
            <person name="Kuo A."/>
            <person name="Mondo S."/>
            <person name="Pangilinan J."/>
            <person name="Riley R."/>
            <person name="Labutti K."/>
            <person name="Andreopoulos B."/>
            <person name="Lipzen A."/>
            <person name="Chen C."/>
            <person name="Yanf M."/>
            <person name="Daum C."/>
            <person name="Ng V."/>
            <person name="Clum A."/>
            <person name="Ohm R."/>
            <person name="Martin F."/>
            <person name="Silar P."/>
            <person name="Natvig D."/>
            <person name="Lalanne C."/>
            <person name="Gautier V."/>
            <person name="Ament-Velasquez S.L."/>
            <person name="Kruys A."/>
            <person name="Hutchinson M.I."/>
            <person name="Powell A.J."/>
            <person name="Barry K."/>
            <person name="Miller A.N."/>
            <person name="Grigoriev I.V."/>
            <person name="Debuchy R."/>
            <person name="Gladieux P."/>
            <person name="Thoren M.H."/>
            <person name="Johannesson H."/>
        </authorList>
    </citation>
    <scope>NUCLEOTIDE SEQUENCE</scope>
    <source>
        <strain evidence="9">CBS 731.68</strain>
    </source>
</reference>
<dbReference type="PANTHER" id="PTHR43806:SF11">
    <property type="entry name" value="CEREVISIN-RELATED"/>
    <property type="match status" value="1"/>
</dbReference>
<dbReference type="Proteomes" id="UP001302602">
    <property type="component" value="Unassembled WGS sequence"/>
</dbReference>
<evidence type="ECO:0000256" key="2">
    <source>
        <dbReference type="ARBA" id="ARBA00022670"/>
    </source>
</evidence>
<feature type="active site" description="Charge relay system" evidence="5">
    <location>
        <position position="761"/>
    </location>
</feature>